<evidence type="ECO:0000256" key="4">
    <source>
        <dbReference type="ARBA" id="ARBA00022692"/>
    </source>
</evidence>
<feature type="transmembrane region" description="Helical" evidence="8">
    <location>
        <begin position="184"/>
        <end position="201"/>
    </location>
</feature>
<dbReference type="AlphaFoldDB" id="A0A498D4M4"/>
<dbReference type="GO" id="GO:0015204">
    <property type="term" value="F:urea transmembrane transporter activity"/>
    <property type="evidence" value="ECO:0007669"/>
    <property type="project" value="InterPro"/>
</dbReference>
<keyword evidence="3" id="KW-1003">Cell membrane</keyword>
<evidence type="ECO:0000256" key="5">
    <source>
        <dbReference type="ARBA" id="ARBA00022989"/>
    </source>
</evidence>
<comment type="subcellular location">
    <subcellularLocation>
        <location evidence="1">Cell membrane</location>
        <topology evidence="1">Multi-pass membrane protein</topology>
    </subcellularLocation>
</comment>
<keyword evidence="10" id="KW-1185">Reference proteome</keyword>
<feature type="site" description="Important for channel permeability" evidence="7">
    <location>
        <position position="266"/>
    </location>
</feature>
<evidence type="ECO:0000256" key="8">
    <source>
        <dbReference type="SAM" id="Phobius"/>
    </source>
</evidence>
<evidence type="ECO:0000256" key="3">
    <source>
        <dbReference type="ARBA" id="ARBA00022475"/>
    </source>
</evidence>
<proteinExistence type="inferred from homology"/>
<dbReference type="PIRSF" id="PIRSF016502">
    <property type="entry name" value="Urea_transporter"/>
    <property type="match status" value="1"/>
</dbReference>
<feature type="transmembrane region" description="Helical" evidence="8">
    <location>
        <begin position="234"/>
        <end position="251"/>
    </location>
</feature>
<dbReference type="Pfam" id="PF03253">
    <property type="entry name" value="UT"/>
    <property type="match status" value="1"/>
</dbReference>
<dbReference type="Gene3D" id="1.10.3430.10">
    <property type="entry name" value="Ammonium transporter AmtB like domains"/>
    <property type="match status" value="1"/>
</dbReference>
<evidence type="ECO:0000313" key="10">
    <source>
        <dbReference type="Proteomes" id="UP000270219"/>
    </source>
</evidence>
<name>A0A498D4M4_9BACI</name>
<feature type="transmembrane region" description="Helical" evidence="8">
    <location>
        <begin position="207"/>
        <end position="227"/>
    </location>
</feature>
<dbReference type="InterPro" id="IPR029020">
    <property type="entry name" value="Ammonium/urea_transptr"/>
</dbReference>
<dbReference type="PANTHER" id="PTHR10464">
    <property type="entry name" value="UREA TRANSPORTER"/>
    <property type="match status" value="1"/>
</dbReference>
<reference evidence="9 10" key="1">
    <citation type="submission" date="2018-10" db="EMBL/GenBank/DDBJ databases">
        <title>Oceanobacillus sp. YLB-02 draft genome.</title>
        <authorList>
            <person name="Yu L."/>
        </authorList>
    </citation>
    <scope>NUCLEOTIDE SEQUENCE [LARGE SCALE GENOMIC DNA]</scope>
    <source>
        <strain evidence="9 10">YLB-02</strain>
    </source>
</reference>
<keyword evidence="6 8" id="KW-0472">Membrane</keyword>
<sequence length="286" mass="30889">MLIENALSGLIILVAITTFSYSLGIIALLSSLVGTIAAKIGGAEEQIIKRGLFGYNSVLTGMALNLFLTGPYHWIIALVAAAMAAFLTAAILHVMKDSEIPVLTFPFIILTWFTLLTSYHLNVFHISSDLVPQDLSRSELDITGIINWSEVPFNGIGQIFFIHSTLSGILLFIAVFLAGWKLGLYAVFGNAIAMLTSYFLGGGSYPINLGLYGYNAILAILAVSIVFKTAQNRFALFSGIIASCLTVPLTASVTTWLLPYGLPALTMPFVLSTWLFLGARKVLKNL</sequence>
<dbReference type="Proteomes" id="UP000270219">
    <property type="component" value="Unassembled WGS sequence"/>
</dbReference>
<dbReference type="OrthoDB" id="279428at2"/>
<dbReference type="PANTHER" id="PTHR10464:SF4">
    <property type="entry name" value="UREA TRANSPORTER"/>
    <property type="match status" value="1"/>
</dbReference>
<keyword evidence="4 8" id="KW-0812">Transmembrane</keyword>
<feature type="transmembrane region" description="Helical" evidence="8">
    <location>
        <begin position="156"/>
        <end position="177"/>
    </location>
</feature>
<evidence type="ECO:0000256" key="1">
    <source>
        <dbReference type="ARBA" id="ARBA00004651"/>
    </source>
</evidence>
<accession>A0A498D4M4</accession>
<gene>
    <name evidence="9" type="ORF">D8M04_18760</name>
</gene>
<dbReference type="GO" id="GO:0005886">
    <property type="term" value="C:plasma membrane"/>
    <property type="evidence" value="ECO:0007669"/>
    <property type="project" value="UniProtKB-SubCell"/>
</dbReference>
<feature type="transmembrane region" description="Helical" evidence="8">
    <location>
        <begin position="74"/>
        <end position="95"/>
    </location>
</feature>
<dbReference type="InterPro" id="IPR004937">
    <property type="entry name" value="Urea_transporter"/>
</dbReference>
<evidence type="ECO:0000256" key="7">
    <source>
        <dbReference type="PIRSR" id="PIRSR016502-1"/>
    </source>
</evidence>
<evidence type="ECO:0000256" key="6">
    <source>
        <dbReference type="ARBA" id="ARBA00023136"/>
    </source>
</evidence>
<evidence type="ECO:0000313" key="9">
    <source>
        <dbReference type="EMBL" id="RLL40635.1"/>
    </source>
</evidence>
<feature type="transmembrane region" description="Helical" evidence="8">
    <location>
        <begin position="257"/>
        <end position="277"/>
    </location>
</feature>
<evidence type="ECO:0000256" key="2">
    <source>
        <dbReference type="ARBA" id="ARBA00005914"/>
    </source>
</evidence>
<feature type="transmembrane region" description="Helical" evidence="8">
    <location>
        <begin position="102"/>
        <end position="121"/>
    </location>
</feature>
<protein>
    <submittedName>
        <fullName evidence="9">Urea transporter</fullName>
    </submittedName>
</protein>
<comment type="caution">
    <text evidence="9">The sequence shown here is derived from an EMBL/GenBank/DDBJ whole genome shotgun (WGS) entry which is preliminary data.</text>
</comment>
<dbReference type="EMBL" id="RCHR01000011">
    <property type="protein sequence ID" value="RLL40635.1"/>
    <property type="molecule type" value="Genomic_DNA"/>
</dbReference>
<comment type="similarity">
    <text evidence="2">Belongs to the urea transporter family.</text>
</comment>
<organism evidence="9 10">
    <name type="scientific">Oceanobacillus piezotolerans</name>
    <dbReference type="NCBI Taxonomy" id="2448030"/>
    <lineage>
        <taxon>Bacteria</taxon>
        <taxon>Bacillati</taxon>
        <taxon>Bacillota</taxon>
        <taxon>Bacilli</taxon>
        <taxon>Bacillales</taxon>
        <taxon>Bacillaceae</taxon>
        <taxon>Oceanobacillus</taxon>
    </lineage>
</organism>
<feature type="transmembrane region" description="Helical" evidence="8">
    <location>
        <begin position="51"/>
        <end position="68"/>
    </location>
</feature>
<feature type="transmembrane region" description="Helical" evidence="8">
    <location>
        <begin position="6"/>
        <end position="30"/>
    </location>
</feature>
<keyword evidence="5 8" id="KW-1133">Transmembrane helix</keyword>